<evidence type="ECO:0000313" key="3">
    <source>
        <dbReference type="Proteomes" id="UP000190102"/>
    </source>
</evidence>
<dbReference type="AlphaFoldDB" id="A0A1T4JV15"/>
<dbReference type="Proteomes" id="UP000190102">
    <property type="component" value="Unassembled WGS sequence"/>
</dbReference>
<feature type="chain" id="PRO_5010549921" evidence="1">
    <location>
        <begin position="32"/>
        <end position="305"/>
    </location>
</feature>
<dbReference type="STRING" id="115783.SAMN02745119_00085"/>
<evidence type="ECO:0000256" key="1">
    <source>
        <dbReference type="SAM" id="SignalP"/>
    </source>
</evidence>
<dbReference type="EMBL" id="FUWR01000001">
    <property type="protein sequence ID" value="SJZ33988.1"/>
    <property type="molecule type" value="Genomic_DNA"/>
</dbReference>
<dbReference type="RefSeq" id="WP_078788408.1">
    <property type="nucleotide sequence ID" value="NZ_FUWR01000001.1"/>
</dbReference>
<proteinExistence type="predicted"/>
<name>A0A1T4JV15_9BACT</name>
<organism evidence="2 3">
    <name type="scientific">Trichlorobacter thiogenes</name>
    <dbReference type="NCBI Taxonomy" id="115783"/>
    <lineage>
        <taxon>Bacteria</taxon>
        <taxon>Pseudomonadati</taxon>
        <taxon>Thermodesulfobacteriota</taxon>
        <taxon>Desulfuromonadia</taxon>
        <taxon>Geobacterales</taxon>
        <taxon>Geobacteraceae</taxon>
        <taxon>Trichlorobacter</taxon>
    </lineage>
</organism>
<evidence type="ECO:0000313" key="2">
    <source>
        <dbReference type="EMBL" id="SJZ33988.1"/>
    </source>
</evidence>
<gene>
    <name evidence="2" type="ORF">SAMN02745119_00085</name>
</gene>
<keyword evidence="3" id="KW-1185">Reference proteome</keyword>
<dbReference type="Pfam" id="PF13557">
    <property type="entry name" value="Phenol_MetA_deg"/>
    <property type="match status" value="1"/>
</dbReference>
<accession>A0A1T4JV15</accession>
<dbReference type="InterPro" id="IPR025737">
    <property type="entry name" value="FApF"/>
</dbReference>
<keyword evidence="1" id="KW-0732">Signal</keyword>
<sequence>MTRSRNIFTQLRLIVLLASMVIITATAPALHATESGGGAYPNGAEGFGAGMLPPPGTYLLNYFNVYNAPHLNNGSGNSMVPDFNLTAVVNALRLVHVTKVELLGGNLGGHLLLPIVNLDVTMGGRSQSRFGLGDLTAGPLLTWHSKNLHTAVGLDTIMPSGRYDKNDLANIGRNYWTFEPIVAATWLSDSGFELSGKFMYDINTKNSDTDYLSGQEFHIDYTVAQKFNNLSVGLGGYFYKQVTDDELHGTKVALNNGFKGQALALGPQLKYDYKNLFFILKYQREMAVENRPEGNKFWFKMMYAF</sequence>
<feature type="signal peptide" evidence="1">
    <location>
        <begin position="1"/>
        <end position="31"/>
    </location>
</feature>
<protein>
    <submittedName>
        <fullName evidence="2">Uncharacterized conserved protein</fullName>
    </submittedName>
</protein>
<reference evidence="3" key="1">
    <citation type="submission" date="2017-02" db="EMBL/GenBank/DDBJ databases">
        <authorList>
            <person name="Varghese N."/>
            <person name="Submissions S."/>
        </authorList>
    </citation>
    <scope>NUCLEOTIDE SEQUENCE [LARGE SCALE GENOMIC DNA]</scope>
    <source>
        <strain evidence="3">ATCC BAA-34</strain>
    </source>
</reference>